<reference evidence="1" key="1">
    <citation type="submission" date="2022-08" db="EMBL/GenBank/DDBJ databases">
        <authorList>
            <person name="Deng Y."/>
            <person name="Han X.-F."/>
            <person name="Zhang Y.-Q."/>
        </authorList>
    </citation>
    <scope>NUCLEOTIDE SEQUENCE</scope>
    <source>
        <strain evidence="1">CPCC 203386</strain>
    </source>
</reference>
<proteinExistence type="predicted"/>
<evidence type="ECO:0000313" key="1">
    <source>
        <dbReference type="EMBL" id="MCS5736699.1"/>
    </source>
</evidence>
<keyword evidence="2" id="KW-1185">Reference proteome</keyword>
<protein>
    <submittedName>
        <fullName evidence="1">Uncharacterized protein</fullName>
    </submittedName>
</protein>
<gene>
    <name evidence="1" type="ORF">N1032_23495</name>
</gene>
<organism evidence="1 2">
    <name type="scientific">Herbiconiux daphne</name>
    <dbReference type="NCBI Taxonomy" id="2970914"/>
    <lineage>
        <taxon>Bacteria</taxon>
        <taxon>Bacillati</taxon>
        <taxon>Actinomycetota</taxon>
        <taxon>Actinomycetes</taxon>
        <taxon>Micrococcales</taxon>
        <taxon>Microbacteriaceae</taxon>
        <taxon>Herbiconiux</taxon>
    </lineage>
</organism>
<sequence length="75" mass="8457">MNGRNAFVNRFIANQPKHKRVELTKKNSFQILPFKLIAGFITSTANGIVSNDTSYVADYSTFQRVFTGLENMLAL</sequence>
<accession>A0ABT2H9T2</accession>
<name>A0ABT2H9T2_9MICO</name>
<dbReference type="EMBL" id="JANLCJ010000122">
    <property type="protein sequence ID" value="MCS5736699.1"/>
    <property type="molecule type" value="Genomic_DNA"/>
</dbReference>
<dbReference type="Proteomes" id="UP001165586">
    <property type="component" value="Unassembled WGS sequence"/>
</dbReference>
<comment type="caution">
    <text evidence="1">The sequence shown here is derived from an EMBL/GenBank/DDBJ whole genome shotgun (WGS) entry which is preliminary data.</text>
</comment>
<dbReference type="RefSeq" id="WP_259542774.1">
    <property type="nucleotide sequence ID" value="NZ_JANLCJ010000122.1"/>
</dbReference>
<evidence type="ECO:0000313" key="2">
    <source>
        <dbReference type="Proteomes" id="UP001165586"/>
    </source>
</evidence>